<accession>A0ABQ6FID3</accession>
<reference evidence="2 3" key="1">
    <citation type="submission" date="2023-02" db="EMBL/GenBank/DDBJ databases">
        <title>Dictyobacter halimunensis sp. nov., a new member of the class Ktedonobacteria from forest soil in a geothermal area.</title>
        <authorList>
            <person name="Rachmania M.K."/>
            <person name="Ningsih F."/>
            <person name="Sakai Y."/>
            <person name="Yabe S."/>
            <person name="Yokota A."/>
            <person name="Sjamsuridzal W."/>
        </authorList>
    </citation>
    <scope>NUCLEOTIDE SEQUENCE [LARGE SCALE GENOMIC DNA]</scope>
    <source>
        <strain evidence="2 3">S3.2.2.5</strain>
    </source>
</reference>
<evidence type="ECO:0000256" key="1">
    <source>
        <dbReference type="SAM" id="MobiDB-lite"/>
    </source>
</evidence>
<dbReference type="EMBL" id="BSRI01000001">
    <property type="protein sequence ID" value="GLV53341.1"/>
    <property type="molecule type" value="Genomic_DNA"/>
</dbReference>
<keyword evidence="3" id="KW-1185">Reference proteome</keyword>
<dbReference type="Proteomes" id="UP001344906">
    <property type="component" value="Unassembled WGS sequence"/>
</dbReference>
<sequence>MIDFDSGGSNGQRAARVRREMDERRDSTTIVVVVSDVVAIGALRALSEHWAAGAGGYVAGQL</sequence>
<dbReference type="RefSeq" id="WP_338246867.1">
    <property type="nucleotide sequence ID" value="NZ_BSRI01000001.1"/>
</dbReference>
<protein>
    <recommendedName>
        <fullName evidence="4">Response regulatory domain-containing protein</fullName>
    </recommendedName>
</protein>
<organism evidence="2 3">
    <name type="scientific">Dictyobacter halimunensis</name>
    <dbReference type="NCBI Taxonomy" id="3026934"/>
    <lineage>
        <taxon>Bacteria</taxon>
        <taxon>Bacillati</taxon>
        <taxon>Chloroflexota</taxon>
        <taxon>Ktedonobacteria</taxon>
        <taxon>Ktedonobacterales</taxon>
        <taxon>Dictyobacteraceae</taxon>
        <taxon>Dictyobacter</taxon>
    </lineage>
</organism>
<comment type="caution">
    <text evidence="2">The sequence shown here is derived from an EMBL/GenBank/DDBJ whole genome shotgun (WGS) entry which is preliminary data.</text>
</comment>
<feature type="region of interest" description="Disordered" evidence="1">
    <location>
        <begin position="1"/>
        <end position="20"/>
    </location>
</feature>
<name>A0ABQ6FID3_9CHLR</name>
<gene>
    <name evidence="2" type="ORF">KDH_01960</name>
</gene>
<proteinExistence type="predicted"/>
<evidence type="ECO:0008006" key="4">
    <source>
        <dbReference type="Google" id="ProtNLM"/>
    </source>
</evidence>
<evidence type="ECO:0000313" key="2">
    <source>
        <dbReference type="EMBL" id="GLV53341.1"/>
    </source>
</evidence>
<evidence type="ECO:0000313" key="3">
    <source>
        <dbReference type="Proteomes" id="UP001344906"/>
    </source>
</evidence>